<evidence type="ECO:0000256" key="3">
    <source>
        <dbReference type="ARBA" id="ARBA00022475"/>
    </source>
</evidence>
<feature type="transmembrane region" description="Helical" evidence="7">
    <location>
        <begin position="6"/>
        <end position="31"/>
    </location>
</feature>
<dbReference type="PANTHER" id="PTHR33508">
    <property type="entry name" value="UPF0056 MEMBRANE PROTEIN YHCE"/>
    <property type="match status" value="1"/>
</dbReference>
<evidence type="ECO:0000256" key="2">
    <source>
        <dbReference type="ARBA" id="ARBA00009784"/>
    </source>
</evidence>
<feature type="transmembrane region" description="Helical" evidence="7">
    <location>
        <begin position="180"/>
        <end position="201"/>
    </location>
</feature>
<dbReference type="EMBL" id="CP000790">
    <property type="protein sequence ID" value="ABU74550.1"/>
    <property type="molecule type" value="Genomic_DNA"/>
</dbReference>
<evidence type="ECO:0000256" key="7">
    <source>
        <dbReference type="RuleBase" id="RU362048"/>
    </source>
</evidence>
<proteinExistence type="inferred from homology"/>
<protein>
    <recommendedName>
        <fullName evidence="7">UPF0056 inner membrane protein</fullName>
    </recommendedName>
</protein>
<accession>A7N727</accession>
<evidence type="ECO:0000256" key="5">
    <source>
        <dbReference type="ARBA" id="ARBA00022989"/>
    </source>
</evidence>
<dbReference type="PATRIC" id="fig|338187.25.peg.3742"/>
<feature type="transmembrane region" description="Helical" evidence="7">
    <location>
        <begin position="113"/>
        <end position="137"/>
    </location>
</feature>
<keyword evidence="3" id="KW-1003">Cell membrane</keyword>
<dbReference type="NCBIfam" id="TIGR00427">
    <property type="entry name" value="NAAT family transporter"/>
    <property type="match status" value="1"/>
</dbReference>
<keyword evidence="4 7" id="KW-0812">Transmembrane</keyword>
<feature type="transmembrane region" description="Helical" evidence="7">
    <location>
        <begin position="71"/>
        <end position="92"/>
    </location>
</feature>
<dbReference type="PANTHER" id="PTHR33508:SF1">
    <property type="entry name" value="UPF0056 MEMBRANE PROTEIN YHCE"/>
    <property type="match status" value="1"/>
</dbReference>
<keyword evidence="5 7" id="KW-1133">Transmembrane helix</keyword>
<feature type="transmembrane region" description="Helical" evidence="7">
    <location>
        <begin position="149"/>
        <end position="168"/>
    </location>
</feature>
<evidence type="ECO:0000256" key="1">
    <source>
        <dbReference type="ARBA" id="ARBA00004651"/>
    </source>
</evidence>
<reference evidence="8 9" key="1">
    <citation type="submission" date="2007-08" db="EMBL/GenBank/DDBJ databases">
        <authorList>
            <consortium name="The Vibrio harveyi Genome Sequencing Project"/>
            <person name="Bassler B."/>
            <person name="Clifton S.W."/>
            <person name="Fulton L."/>
            <person name="Delehaunty K."/>
            <person name="Fronick C."/>
            <person name="Harrison M."/>
            <person name="Markivic C."/>
            <person name="Fulton R."/>
            <person name="Tin-Wollam A.-M."/>
            <person name="Shah N."/>
            <person name="Pepin K."/>
            <person name="Nash W."/>
            <person name="Thiruvilangam P."/>
            <person name="Bhonagiri V."/>
            <person name="Waters C."/>
            <person name="Tu K.C."/>
            <person name="Irgon J."/>
            <person name="Wilson R.K."/>
        </authorList>
    </citation>
    <scope>NUCLEOTIDE SEQUENCE [LARGE SCALE GENOMIC DNA]</scope>
    <source>
        <strain evidence="9">ATCC BAA-1116 / BB120</strain>
    </source>
</reference>
<comment type="subcellular location">
    <subcellularLocation>
        <location evidence="7">Cell inner membrane</location>
        <topology evidence="7">Multi-pass membrane protein</topology>
    </subcellularLocation>
    <subcellularLocation>
        <location evidence="1">Cell membrane</location>
        <topology evidence="1">Multi-pass membrane protein</topology>
    </subcellularLocation>
</comment>
<sequence>MKELILHTVTVFMGFFAIMNPIANIPIFLSLTADEDKQTVRSIAFRSVFIAFVIVAVFAVAGKVIFDLFGITLYALRITGGILVFLIGFHMLQGESTHQKTKEKAYSPEQERAALSIAVSPLSMPILAGPGTIATAMNFATAGGFDQTIITIASFAVLCAITYVLFLFGDKLVKAAGPSALNVITKMMGLILAVIGTQMFIDGAAEAYKTVFAYPPVSTA</sequence>
<keyword evidence="6 7" id="KW-0472">Membrane</keyword>
<feature type="transmembrane region" description="Helical" evidence="7">
    <location>
        <begin position="43"/>
        <end position="65"/>
    </location>
</feature>
<gene>
    <name evidence="8" type="ordered locus">VIBHAR_06663</name>
</gene>
<evidence type="ECO:0000313" key="8">
    <source>
        <dbReference type="EMBL" id="ABU74550.1"/>
    </source>
</evidence>
<dbReference type="InterPro" id="IPR002771">
    <property type="entry name" value="Multi_antbiot-R_MarC"/>
</dbReference>
<dbReference type="KEGG" id="vha:VIBHAR_06663"/>
<evidence type="ECO:0000256" key="6">
    <source>
        <dbReference type="ARBA" id="ARBA00023136"/>
    </source>
</evidence>
<evidence type="ECO:0000256" key="4">
    <source>
        <dbReference type="ARBA" id="ARBA00022692"/>
    </source>
</evidence>
<organism evidence="8 9">
    <name type="scientific">Vibrio campbellii (strain ATCC BAA-1116)</name>
    <dbReference type="NCBI Taxonomy" id="2902295"/>
    <lineage>
        <taxon>Bacteria</taxon>
        <taxon>Pseudomonadati</taxon>
        <taxon>Pseudomonadota</taxon>
        <taxon>Gammaproteobacteria</taxon>
        <taxon>Vibrionales</taxon>
        <taxon>Vibrionaceae</taxon>
        <taxon>Vibrio</taxon>
    </lineage>
</organism>
<dbReference type="AlphaFoldDB" id="A7N727"/>
<evidence type="ECO:0000313" key="9">
    <source>
        <dbReference type="Proteomes" id="UP000008152"/>
    </source>
</evidence>
<dbReference type="RefSeq" id="WP_012130062.1">
    <property type="nucleotide sequence ID" value="NC_009784.1"/>
</dbReference>
<name>A7N727_VIBC1</name>
<comment type="similarity">
    <text evidence="2 7">Belongs to the UPF0056 (MarC) family.</text>
</comment>
<dbReference type="Pfam" id="PF01914">
    <property type="entry name" value="MarC"/>
    <property type="match status" value="1"/>
</dbReference>
<dbReference type="Proteomes" id="UP000008152">
    <property type="component" value="Chromosome II"/>
</dbReference>
<dbReference type="GO" id="GO:0005886">
    <property type="term" value="C:plasma membrane"/>
    <property type="evidence" value="ECO:0007669"/>
    <property type="project" value="UniProtKB-SubCell"/>
</dbReference>